<dbReference type="Proteomes" id="UP000825483">
    <property type="component" value="Unassembled WGS sequence"/>
</dbReference>
<dbReference type="InterPro" id="IPR036709">
    <property type="entry name" value="Autotransporte_beta_dom_sf"/>
</dbReference>
<proteinExistence type="predicted"/>
<sequence length="210" mass="23906">MYLGPTKIGPTNEKSGRTIKHRIAVLCFVALMFQVAMRAQQFAVGNNLVYSATMTPNLSLETRLDSSWTLGIAGGFRPWPTDDTAQRKYRHFSVDLYGRKWTEGTPWRGWYYGYDALWVHYNLSNLKMRYFGMFGDARHHRIQGNVIGVGSFGGYAWDLGSGFGIDVQGGADLAWTHYRMYDCVHCGSPVARKNRVYLLPKVAVDVSWRF</sequence>
<dbReference type="RefSeq" id="WP_223927599.1">
    <property type="nucleotide sequence ID" value="NZ_BPTU01000003.1"/>
</dbReference>
<comment type="caution">
    <text evidence="1">The sequence shown here is derived from an EMBL/GenBank/DDBJ whole genome shotgun (WGS) entry which is preliminary data.</text>
</comment>
<reference evidence="1" key="1">
    <citation type="journal article" date="2022" name="Int. J. Syst. Evol. Microbiol.">
        <title>Prevotella lacticifex sp. nov., isolated from the rumen of cows.</title>
        <authorList>
            <person name="Shinkai T."/>
            <person name="Ikeyama N."/>
            <person name="Kumagai M."/>
            <person name="Ohmori H."/>
            <person name="Sakamoto M."/>
            <person name="Ohkuma M."/>
            <person name="Mitsumori M."/>
        </authorList>
    </citation>
    <scope>NUCLEOTIDE SEQUENCE</scope>
    <source>
        <strain evidence="1">R5076</strain>
    </source>
</reference>
<dbReference type="InterPro" id="IPR021958">
    <property type="entry name" value="DUF3575"/>
</dbReference>
<gene>
    <name evidence="1" type="ORF">PRLR5076_01490</name>
</gene>
<organism evidence="1 2">
    <name type="scientific">Prevotella lacticifex</name>
    <dbReference type="NCBI Taxonomy" id="2854755"/>
    <lineage>
        <taxon>Bacteria</taxon>
        <taxon>Pseudomonadati</taxon>
        <taxon>Bacteroidota</taxon>
        <taxon>Bacteroidia</taxon>
        <taxon>Bacteroidales</taxon>
        <taxon>Prevotellaceae</taxon>
        <taxon>Prevotella</taxon>
    </lineage>
</organism>
<dbReference type="AlphaFoldDB" id="A0A9R1C778"/>
<dbReference type="SUPFAM" id="SSF103515">
    <property type="entry name" value="Autotransporter"/>
    <property type="match status" value="1"/>
</dbReference>
<accession>A0A9R1C778</accession>
<dbReference type="Pfam" id="PF12099">
    <property type="entry name" value="DUF3575"/>
    <property type="match status" value="1"/>
</dbReference>
<dbReference type="EMBL" id="BPUB01000001">
    <property type="protein sequence ID" value="GJG57298.1"/>
    <property type="molecule type" value="Genomic_DNA"/>
</dbReference>
<evidence type="ECO:0000313" key="2">
    <source>
        <dbReference type="Proteomes" id="UP000825483"/>
    </source>
</evidence>
<evidence type="ECO:0008006" key="3">
    <source>
        <dbReference type="Google" id="ProtNLM"/>
    </source>
</evidence>
<keyword evidence="2" id="KW-1185">Reference proteome</keyword>
<name>A0A9R1C778_9BACT</name>
<protein>
    <recommendedName>
        <fullName evidence="3">DUF3575 domain-containing protein</fullName>
    </recommendedName>
</protein>
<evidence type="ECO:0000313" key="1">
    <source>
        <dbReference type="EMBL" id="GJG57298.1"/>
    </source>
</evidence>
<dbReference type="GeneID" id="72468205"/>